<dbReference type="AlphaFoldDB" id="A0A2K9P2T6"/>
<evidence type="ECO:0000256" key="1">
    <source>
        <dbReference type="SAM" id="SignalP"/>
    </source>
</evidence>
<accession>A0A2K9P2T6</accession>
<dbReference type="SUPFAM" id="SSF55383">
    <property type="entry name" value="Copper amine oxidase, domain N"/>
    <property type="match status" value="1"/>
</dbReference>
<proteinExistence type="predicted"/>
<name>A0A2K9P2T6_9FIRM</name>
<gene>
    <name evidence="3" type="ORF">B9O19_00755</name>
</gene>
<dbReference type="InterPro" id="IPR036582">
    <property type="entry name" value="Mao_N_sf"/>
</dbReference>
<feature type="domain" description="Copper amine oxidase-like N-terminal" evidence="2">
    <location>
        <begin position="375"/>
        <end position="480"/>
    </location>
</feature>
<dbReference type="OrthoDB" id="2023214at2"/>
<feature type="chain" id="PRO_5014947140" evidence="1">
    <location>
        <begin position="25"/>
        <end position="483"/>
    </location>
</feature>
<dbReference type="KEGG" id="mpec:B9O19_00755"/>
<dbReference type="Proteomes" id="UP000235589">
    <property type="component" value="Chromosome"/>
</dbReference>
<organism evidence="3 4">
    <name type="scientific">Monoglobus pectinilyticus</name>
    <dbReference type="NCBI Taxonomy" id="1981510"/>
    <lineage>
        <taxon>Bacteria</taxon>
        <taxon>Bacillati</taxon>
        <taxon>Bacillota</taxon>
        <taxon>Clostridia</taxon>
        <taxon>Monoglobales</taxon>
        <taxon>Monoglobaceae</taxon>
        <taxon>Monoglobus</taxon>
    </lineage>
</organism>
<reference evidence="3 4" key="1">
    <citation type="submission" date="2017-04" db="EMBL/GenBank/DDBJ databases">
        <title>Monoglobus pectinilyticus 14 draft genome.</title>
        <authorList>
            <person name="Kim C."/>
            <person name="Rosendale D.I."/>
            <person name="Kelly W.J."/>
            <person name="Tannock G.W."/>
            <person name="Patchett M.L."/>
            <person name="Jordens J.Z."/>
        </authorList>
    </citation>
    <scope>NUCLEOTIDE SEQUENCE [LARGE SCALE GENOMIC DNA]</scope>
    <source>
        <strain evidence="3 4">14</strain>
    </source>
</reference>
<evidence type="ECO:0000313" key="3">
    <source>
        <dbReference type="EMBL" id="AUO18938.1"/>
    </source>
</evidence>
<dbReference type="EMBL" id="CP020991">
    <property type="protein sequence ID" value="AUO18938.1"/>
    <property type="molecule type" value="Genomic_DNA"/>
</dbReference>
<sequence>MKKLMNLIIVITIIFSLNTSLCVAQTENLQSLPELKQGDYFLMGKYNDEPILWRYVNNDNNKIFSNDAIYDETNNIVIKKSDYNDKYEIGKFDNGKFYFDEINYNIDMESKVLLYSDKILCFKEFDTVEDLHNKETNFWKESSIRKWLNSTDLNIVEYNKESGFISRTNFTNSQRSIMINSYIQTYWPIERVSKDIIKYPFGLFKNMYGETNAHGDNYYTIPRVGYMITGKGGVKNITQDKIFLLEEEQIYNIFKSFDSAVSQLSEGLKFEYEKANYNYAYWIRSPYNANEAEAGINGCIISGEVLEDTQNMHHLPYSNIDFKVGDKYTKSSVTEKKGIRPAFYLDIDNAIILSGTGTKEDPYVLDGKPVISVNLNNTELDFYDQPIIKDGIIMLPMDEIYKYIGAKTIDWNNEYKSIAMEYNGNYIYMMLDNKGIIVNGESYDMGYPMTMIDDVAYVPLTAIEMTITQNVTWNGEQYRIDIN</sequence>
<dbReference type="Gene3D" id="3.30.457.10">
    <property type="entry name" value="Copper amine oxidase-like, N-terminal domain"/>
    <property type="match status" value="1"/>
</dbReference>
<dbReference type="GeneID" id="98062179"/>
<keyword evidence="1" id="KW-0732">Signal</keyword>
<dbReference type="RefSeq" id="WP_102365187.1">
    <property type="nucleotide sequence ID" value="NZ_CP020991.1"/>
</dbReference>
<dbReference type="Pfam" id="PF07833">
    <property type="entry name" value="Cu_amine_oxidN1"/>
    <property type="match status" value="1"/>
</dbReference>
<keyword evidence="4" id="KW-1185">Reference proteome</keyword>
<evidence type="ECO:0000313" key="4">
    <source>
        <dbReference type="Proteomes" id="UP000235589"/>
    </source>
</evidence>
<dbReference type="InterPro" id="IPR012854">
    <property type="entry name" value="Cu_amine_oxidase-like_N"/>
</dbReference>
<protein>
    <submittedName>
        <fullName evidence="3">Copper amine oxidase-like domain-containing protein</fullName>
    </submittedName>
</protein>
<evidence type="ECO:0000259" key="2">
    <source>
        <dbReference type="Pfam" id="PF07833"/>
    </source>
</evidence>
<feature type="signal peptide" evidence="1">
    <location>
        <begin position="1"/>
        <end position="24"/>
    </location>
</feature>